<dbReference type="PANTHER" id="PTHR46273:SF14">
    <property type="entry name" value="G-PROTEIN COUPLED RECEPTOR DMSR-1"/>
    <property type="match status" value="1"/>
</dbReference>
<reference evidence="3" key="1">
    <citation type="submission" date="2022-10" db="EMBL/GenBank/DDBJ databases">
        <title>Genome assembly of Pristionchus species.</title>
        <authorList>
            <person name="Yoshida K."/>
            <person name="Sommer R.J."/>
        </authorList>
    </citation>
    <scope>NUCLEOTIDE SEQUENCE [LARGE SCALE GENOMIC DNA]</scope>
    <source>
        <strain evidence="3">RS5460</strain>
    </source>
</reference>
<evidence type="ECO:0000256" key="1">
    <source>
        <dbReference type="SAM" id="Phobius"/>
    </source>
</evidence>
<evidence type="ECO:0000313" key="2">
    <source>
        <dbReference type="EMBL" id="GMR62290.1"/>
    </source>
</evidence>
<evidence type="ECO:0008006" key="4">
    <source>
        <dbReference type="Google" id="ProtNLM"/>
    </source>
</evidence>
<keyword evidence="1" id="KW-0812">Transmembrane</keyword>
<sequence>CSSLVFQLSNESTVYDVLKDIANTFDDFFVYFLLFVGPFIVVANVFAMFILSRKELRTPYNMIFAVMALNQCVHILCRDIQLWNTAPDFSCKYVSFAFPN</sequence>
<proteinExistence type="predicted"/>
<dbReference type="EMBL" id="BTRK01000006">
    <property type="protein sequence ID" value="GMR62290.1"/>
    <property type="molecule type" value="Genomic_DNA"/>
</dbReference>
<dbReference type="InterPro" id="IPR053219">
    <property type="entry name" value="GPCR_Dmsr-1"/>
</dbReference>
<feature type="non-terminal residue" evidence="2">
    <location>
        <position position="100"/>
    </location>
</feature>
<accession>A0AAN5DHG9</accession>
<protein>
    <recommendedName>
        <fullName evidence="4">G protein-coupled receptor</fullName>
    </recommendedName>
</protein>
<dbReference type="GO" id="GO:0005886">
    <property type="term" value="C:plasma membrane"/>
    <property type="evidence" value="ECO:0007669"/>
    <property type="project" value="TreeGrafter"/>
</dbReference>
<keyword evidence="3" id="KW-1185">Reference proteome</keyword>
<comment type="caution">
    <text evidence="2">The sequence shown here is derived from an EMBL/GenBank/DDBJ whole genome shotgun (WGS) entry which is preliminary data.</text>
</comment>
<dbReference type="AlphaFoldDB" id="A0AAN5DHG9"/>
<keyword evidence="1" id="KW-0472">Membrane</keyword>
<feature type="non-terminal residue" evidence="2">
    <location>
        <position position="1"/>
    </location>
</feature>
<keyword evidence="1" id="KW-1133">Transmembrane helix</keyword>
<gene>
    <name evidence="2" type="ORF">PMAYCL1PPCAC_32485</name>
</gene>
<organism evidence="2 3">
    <name type="scientific">Pristionchus mayeri</name>
    <dbReference type="NCBI Taxonomy" id="1317129"/>
    <lineage>
        <taxon>Eukaryota</taxon>
        <taxon>Metazoa</taxon>
        <taxon>Ecdysozoa</taxon>
        <taxon>Nematoda</taxon>
        <taxon>Chromadorea</taxon>
        <taxon>Rhabditida</taxon>
        <taxon>Rhabditina</taxon>
        <taxon>Diplogasteromorpha</taxon>
        <taxon>Diplogasteroidea</taxon>
        <taxon>Neodiplogasteridae</taxon>
        <taxon>Pristionchus</taxon>
    </lineage>
</organism>
<dbReference type="PANTHER" id="PTHR46273">
    <property type="entry name" value="MYOSUPPRESSIN RECEPTOR 1, ISOFORM B-RELATED"/>
    <property type="match status" value="1"/>
</dbReference>
<dbReference type="GO" id="GO:0008528">
    <property type="term" value="F:G protein-coupled peptide receptor activity"/>
    <property type="evidence" value="ECO:0007669"/>
    <property type="project" value="TreeGrafter"/>
</dbReference>
<name>A0AAN5DHG9_9BILA</name>
<dbReference type="Proteomes" id="UP001328107">
    <property type="component" value="Unassembled WGS sequence"/>
</dbReference>
<evidence type="ECO:0000313" key="3">
    <source>
        <dbReference type="Proteomes" id="UP001328107"/>
    </source>
</evidence>
<feature type="transmembrane region" description="Helical" evidence="1">
    <location>
        <begin position="28"/>
        <end position="51"/>
    </location>
</feature>